<evidence type="ECO:0000313" key="7">
    <source>
        <dbReference type="EMBL" id="HJC70818.1"/>
    </source>
</evidence>
<sequence>MTVLGGRELAEAGRYLAAPTLLAGGVLLGRLAGHGVEVRSGAVRAASVLLLPAWLCLLAAGVLGSSLYANAQAAVGLQIVALAALLLTAVLHRGPGERSPGLLLAGSVLLAVLAALLGMVLAGRAQAAFLLVIVMVVLAVLALARPALVRRRVSAGLGAAAIGAALAVVLALASLTAWPRWLGDQHSLSFARQLLWKDALELWGSHPLLGGGPGSFYDSSPIARSEPHLYAAHSSVLQAGSELGTPAALLLLAVLVLGVLLAARADRTRALIGVAAWSALAVHSMIDHLYEFPMVVLLAGIVIGWAGARPVRRAGSAHGPEARPDR</sequence>
<proteinExistence type="predicted"/>
<feature type="transmembrane region" description="Helical" evidence="5">
    <location>
        <begin position="12"/>
        <end position="33"/>
    </location>
</feature>
<gene>
    <name evidence="7" type="ORF">H9932_14240</name>
</gene>
<evidence type="ECO:0000256" key="4">
    <source>
        <dbReference type="ARBA" id="ARBA00023136"/>
    </source>
</evidence>
<keyword evidence="7" id="KW-0436">Ligase</keyword>
<reference evidence="7" key="2">
    <citation type="submission" date="2021-04" db="EMBL/GenBank/DDBJ databases">
        <authorList>
            <person name="Gilroy R."/>
        </authorList>
    </citation>
    <scope>NUCLEOTIDE SEQUENCE</scope>
    <source>
        <strain evidence="7">CHK130-7132</strain>
    </source>
</reference>
<evidence type="ECO:0000259" key="6">
    <source>
        <dbReference type="Pfam" id="PF04932"/>
    </source>
</evidence>
<feature type="transmembrane region" description="Helical" evidence="5">
    <location>
        <begin position="243"/>
        <end position="263"/>
    </location>
</feature>
<keyword evidence="3 5" id="KW-1133">Transmembrane helix</keyword>
<feature type="domain" description="O-antigen ligase-related" evidence="6">
    <location>
        <begin position="112"/>
        <end position="252"/>
    </location>
</feature>
<comment type="subcellular location">
    <subcellularLocation>
        <location evidence="1">Membrane</location>
        <topology evidence="1">Multi-pass membrane protein</topology>
    </subcellularLocation>
</comment>
<evidence type="ECO:0000313" key="8">
    <source>
        <dbReference type="Proteomes" id="UP000823854"/>
    </source>
</evidence>
<evidence type="ECO:0000256" key="3">
    <source>
        <dbReference type="ARBA" id="ARBA00022989"/>
    </source>
</evidence>
<keyword evidence="4 5" id="KW-0472">Membrane</keyword>
<feature type="transmembrane region" description="Helical" evidence="5">
    <location>
        <begin position="270"/>
        <end position="286"/>
    </location>
</feature>
<evidence type="ECO:0000256" key="2">
    <source>
        <dbReference type="ARBA" id="ARBA00022692"/>
    </source>
</evidence>
<dbReference type="PANTHER" id="PTHR37422">
    <property type="entry name" value="TEICHURONIC ACID BIOSYNTHESIS PROTEIN TUAE"/>
    <property type="match status" value="1"/>
</dbReference>
<dbReference type="Pfam" id="PF04932">
    <property type="entry name" value="Wzy_C"/>
    <property type="match status" value="1"/>
</dbReference>
<feature type="transmembrane region" description="Helical" evidence="5">
    <location>
        <begin position="71"/>
        <end position="90"/>
    </location>
</feature>
<evidence type="ECO:0000256" key="1">
    <source>
        <dbReference type="ARBA" id="ARBA00004141"/>
    </source>
</evidence>
<protein>
    <submittedName>
        <fullName evidence="7">O-antigen ligase family protein</fullName>
    </submittedName>
</protein>
<comment type="caution">
    <text evidence="7">The sequence shown here is derived from an EMBL/GenBank/DDBJ whole genome shotgun (WGS) entry which is preliminary data.</text>
</comment>
<feature type="transmembrane region" description="Helical" evidence="5">
    <location>
        <begin position="292"/>
        <end position="308"/>
    </location>
</feature>
<feature type="transmembrane region" description="Helical" evidence="5">
    <location>
        <begin position="156"/>
        <end position="178"/>
    </location>
</feature>
<dbReference type="Proteomes" id="UP000823854">
    <property type="component" value="Unassembled WGS sequence"/>
</dbReference>
<name>A0A9D2Q0S0_9MICO</name>
<dbReference type="GO" id="GO:0016874">
    <property type="term" value="F:ligase activity"/>
    <property type="evidence" value="ECO:0007669"/>
    <property type="project" value="UniProtKB-KW"/>
</dbReference>
<dbReference type="GO" id="GO:0016020">
    <property type="term" value="C:membrane"/>
    <property type="evidence" value="ECO:0007669"/>
    <property type="project" value="UniProtKB-SubCell"/>
</dbReference>
<dbReference type="InterPro" id="IPR007016">
    <property type="entry name" value="O-antigen_ligase-rel_domated"/>
</dbReference>
<evidence type="ECO:0000256" key="5">
    <source>
        <dbReference type="SAM" id="Phobius"/>
    </source>
</evidence>
<feature type="transmembrane region" description="Helical" evidence="5">
    <location>
        <begin position="102"/>
        <end position="121"/>
    </location>
</feature>
<reference evidence="7" key="1">
    <citation type="journal article" date="2021" name="PeerJ">
        <title>Extensive microbial diversity within the chicken gut microbiome revealed by metagenomics and culture.</title>
        <authorList>
            <person name="Gilroy R."/>
            <person name="Ravi A."/>
            <person name="Getino M."/>
            <person name="Pursley I."/>
            <person name="Horton D.L."/>
            <person name="Alikhan N.F."/>
            <person name="Baker D."/>
            <person name="Gharbi K."/>
            <person name="Hall N."/>
            <person name="Watson M."/>
            <person name="Adriaenssens E.M."/>
            <person name="Foster-Nyarko E."/>
            <person name="Jarju S."/>
            <person name="Secka A."/>
            <person name="Antonio M."/>
            <person name="Oren A."/>
            <person name="Chaudhuri R.R."/>
            <person name="La Ragione R."/>
            <person name="Hildebrand F."/>
            <person name="Pallen M.J."/>
        </authorList>
    </citation>
    <scope>NUCLEOTIDE SEQUENCE</scope>
    <source>
        <strain evidence="7">CHK130-7132</strain>
    </source>
</reference>
<dbReference type="PANTHER" id="PTHR37422:SF23">
    <property type="entry name" value="TEICHURONIC ACID BIOSYNTHESIS PROTEIN TUAE"/>
    <property type="match status" value="1"/>
</dbReference>
<keyword evidence="2 5" id="KW-0812">Transmembrane</keyword>
<dbReference type="InterPro" id="IPR051533">
    <property type="entry name" value="WaaL-like"/>
</dbReference>
<dbReference type="AlphaFoldDB" id="A0A9D2Q0S0"/>
<accession>A0A9D2Q0S0</accession>
<feature type="transmembrane region" description="Helical" evidence="5">
    <location>
        <begin position="45"/>
        <end position="65"/>
    </location>
</feature>
<feature type="transmembrane region" description="Helical" evidence="5">
    <location>
        <begin position="127"/>
        <end position="144"/>
    </location>
</feature>
<dbReference type="EMBL" id="DWWC01000302">
    <property type="protein sequence ID" value="HJC70818.1"/>
    <property type="molecule type" value="Genomic_DNA"/>
</dbReference>
<organism evidence="7 8">
    <name type="scientific">Candidatus Brachybacterium intestinipullorum</name>
    <dbReference type="NCBI Taxonomy" id="2838512"/>
    <lineage>
        <taxon>Bacteria</taxon>
        <taxon>Bacillati</taxon>
        <taxon>Actinomycetota</taxon>
        <taxon>Actinomycetes</taxon>
        <taxon>Micrococcales</taxon>
        <taxon>Dermabacteraceae</taxon>
        <taxon>Brachybacterium</taxon>
    </lineage>
</organism>